<dbReference type="InterPro" id="IPR003741">
    <property type="entry name" value="LUD_dom"/>
</dbReference>
<accession>A0A6J4CXR3</accession>
<protein>
    <submittedName>
        <fullName evidence="3">Lactate utilization protein C</fullName>
    </submittedName>
</protein>
<dbReference type="GeneID" id="56929206"/>
<dbReference type="InterPro" id="IPR037171">
    <property type="entry name" value="NagB/RpiA_transferase-like"/>
</dbReference>
<dbReference type="PANTHER" id="PTHR43682">
    <property type="entry name" value="LACTATE UTILIZATION PROTEIN C"/>
    <property type="match status" value="1"/>
</dbReference>
<organism evidence="3 4">
    <name type="scientific">Helicobacter suis</name>
    <dbReference type="NCBI Taxonomy" id="104628"/>
    <lineage>
        <taxon>Bacteria</taxon>
        <taxon>Pseudomonadati</taxon>
        <taxon>Campylobacterota</taxon>
        <taxon>Epsilonproteobacteria</taxon>
        <taxon>Campylobacterales</taxon>
        <taxon>Helicobacteraceae</taxon>
        <taxon>Helicobacter</taxon>
    </lineage>
</organism>
<dbReference type="Gene3D" id="3.40.50.10420">
    <property type="entry name" value="NagB/RpiA/CoA transferase-like"/>
    <property type="match status" value="1"/>
</dbReference>
<dbReference type="InterPro" id="IPR024185">
    <property type="entry name" value="FTHF_cligase-like_sf"/>
</dbReference>
<dbReference type="OrthoDB" id="9794187at2"/>
<dbReference type="SUPFAM" id="SSF100950">
    <property type="entry name" value="NagB/RpiA/CoA transferase-like"/>
    <property type="match status" value="1"/>
</dbReference>
<evidence type="ECO:0000313" key="2">
    <source>
        <dbReference type="EMBL" id="BCD45922.1"/>
    </source>
</evidence>
<dbReference type="EMBL" id="AP023036">
    <property type="protein sequence ID" value="BCD45922.1"/>
    <property type="molecule type" value="Genomic_DNA"/>
</dbReference>
<gene>
    <name evidence="2" type="ORF">NHP190020_09610</name>
    <name evidence="3" type="ORF">SNTW_05190</name>
</gene>
<evidence type="ECO:0000313" key="3">
    <source>
        <dbReference type="EMBL" id="BCD69874.1"/>
    </source>
</evidence>
<name>A0A6J4CXR3_9HELI</name>
<dbReference type="Proteomes" id="UP000317935">
    <property type="component" value="Chromosome"/>
</dbReference>
<sequence length="214" mass="23775">MSSKQVVFERITGALKRHSITHTDMPFENILLDAKGDILEEYKYFQELNRAKLTDSNPENLATAIKEALKDFASQKVLCALDLPCTLEQIDPENLYEKIPYNKPVEEFREEIFSIDTAILKASCGVANLGMVGVVSSVASPRLISLITLKCIILLEKSQIVKDLDQGIGVLKAQKEGRLPTNMLFIGGPSRTADIELKTVFGVHGPMEVHVILY</sequence>
<dbReference type="Proteomes" id="UP000509742">
    <property type="component" value="Chromosome"/>
</dbReference>
<dbReference type="RefSeq" id="WP_006564926.1">
    <property type="nucleotide sequence ID" value="NZ_AP019774.1"/>
</dbReference>
<keyword evidence="5" id="KW-1185">Reference proteome</keyword>
<evidence type="ECO:0000313" key="4">
    <source>
        <dbReference type="Proteomes" id="UP000317935"/>
    </source>
</evidence>
<feature type="domain" description="LUD" evidence="1">
    <location>
        <begin position="95"/>
        <end position="213"/>
    </location>
</feature>
<evidence type="ECO:0000259" key="1">
    <source>
        <dbReference type="Pfam" id="PF02589"/>
    </source>
</evidence>
<dbReference type="PANTHER" id="PTHR43682:SF1">
    <property type="entry name" value="LACTATE UTILIZATION PROTEIN C"/>
    <property type="match status" value="1"/>
</dbReference>
<reference evidence="2 5" key="2">
    <citation type="submission" date="2020-04" db="EMBL/GenBank/DDBJ databases">
        <title>Genomic analysis of gastric non-Helicobacter pylori Helicobacters isolated in Japan.</title>
        <authorList>
            <person name="Suzuki M."/>
            <person name="Rimbara E."/>
        </authorList>
    </citation>
    <scope>NUCLEOTIDE SEQUENCE [LARGE SCALE GENOMIC DNA]</scope>
    <source>
        <strain evidence="2 5">NHP19-0020</strain>
    </source>
</reference>
<evidence type="ECO:0000313" key="5">
    <source>
        <dbReference type="Proteomes" id="UP000509742"/>
    </source>
</evidence>
<dbReference type="Pfam" id="PF02589">
    <property type="entry name" value="LUD_dom"/>
    <property type="match status" value="1"/>
</dbReference>
<reference evidence="3 4" key="1">
    <citation type="submission" date="2019-06" db="EMBL/GenBank/DDBJ databases">
        <title>Complete genome sequence of Helicobacter suis SNTW101c.</title>
        <authorList>
            <person name="Rimbara E."/>
            <person name="Suzuki M."/>
            <person name="Matsui H."/>
            <person name="Nakamura M."/>
            <person name="Mori S."/>
            <person name="Shibayama K."/>
        </authorList>
    </citation>
    <scope>NUCLEOTIDE SEQUENCE [LARGE SCALE GENOMIC DNA]</scope>
    <source>
        <strain evidence="3 4">SNTW101c</strain>
    </source>
</reference>
<dbReference type="EMBL" id="AP019774">
    <property type="protein sequence ID" value="BCD69874.1"/>
    <property type="molecule type" value="Genomic_DNA"/>
</dbReference>
<dbReference type="AlphaFoldDB" id="A0A6J4CXR3"/>
<proteinExistence type="predicted"/>